<dbReference type="SUPFAM" id="SSF46894">
    <property type="entry name" value="C-terminal effector domain of the bipartite response regulators"/>
    <property type="match status" value="1"/>
</dbReference>
<dbReference type="SUPFAM" id="SSF52172">
    <property type="entry name" value="CheY-like"/>
    <property type="match status" value="1"/>
</dbReference>
<dbReference type="InterPro" id="IPR011006">
    <property type="entry name" value="CheY-like_superfamily"/>
</dbReference>
<dbReference type="STRING" id="1441930.Z042_17260"/>
<dbReference type="GO" id="GO:0003677">
    <property type="term" value="F:DNA binding"/>
    <property type="evidence" value="ECO:0007669"/>
    <property type="project" value="InterPro"/>
</dbReference>
<dbReference type="AlphaFoldDB" id="W0LLK4"/>
<name>W0LLK4_9GAMM</name>
<reference evidence="1 2" key="2">
    <citation type="submission" date="2015-03" db="EMBL/GenBank/DDBJ databases">
        <authorList>
            <person name="Chan K.-G."/>
        </authorList>
    </citation>
    <scope>NUCLEOTIDE SEQUENCE [LARGE SCALE GENOMIC DNA]</scope>
    <source>
        <strain evidence="1 2">RB-25</strain>
    </source>
</reference>
<accession>W0LLK4</accession>
<keyword evidence="2" id="KW-1185">Reference proteome</keyword>
<dbReference type="RefSeq" id="WP_024914213.1">
    <property type="nucleotide sequence ID" value="NZ_CP007044.2"/>
</dbReference>
<dbReference type="HOGENOM" id="CLU_1266172_0_0_6"/>
<dbReference type="InterPro" id="IPR016032">
    <property type="entry name" value="Sig_transdc_resp-reg_C-effctor"/>
</dbReference>
<evidence type="ECO:0000313" key="1">
    <source>
        <dbReference type="EMBL" id="AHG22890.1"/>
    </source>
</evidence>
<dbReference type="Gene3D" id="3.40.50.2300">
    <property type="match status" value="1"/>
</dbReference>
<proteinExistence type="predicted"/>
<dbReference type="Proteomes" id="UP000019030">
    <property type="component" value="Chromosome"/>
</dbReference>
<evidence type="ECO:0000313" key="2">
    <source>
        <dbReference type="Proteomes" id="UP000019030"/>
    </source>
</evidence>
<dbReference type="GO" id="GO:0006355">
    <property type="term" value="P:regulation of DNA-templated transcription"/>
    <property type="evidence" value="ECO:0007669"/>
    <property type="project" value="InterPro"/>
</dbReference>
<organism evidence="1 2">
    <name type="scientific">Chania multitudinisentens RB-25</name>
    <dbReference type="NCBI Taxonomy" id="1441930"/>
    <lineage>
        <taxon>Bacteria</taxon>
        <taxon>Pseudomonadati</taxon>
        <taxon>Pseudomonadota</taxon>
        <taxon>Gammaproteobacteria</taxon>
        <taxon>Enterobacterales</taxon>
        <taxon>Yersiniaceae</taxon>
        <taxon>Chania</taxon>
    </lineage>
</organism>
<gene>
    <name evidence="1" type="ORF">Z042_17260</name>
</gene>
<dbReference type="KEGG" id="sfo:Z042_17260"/>
<dbReference type="eggNOG" id="ENOG5031TTV">
    <property type="taxonomic scope" value="Bacteria"/>
</dbReference>
<reference evidence="1 2" key="1">
    <citation type="submission" date="2014-01" db="EMBL/GenBank/DDBJ databases">
        <title>Isolation of Serratia multitudinisentens RB-25 from Ex-Landfill site.</title>
        <authorList>
            <person name="Robson E.H.J."/>
        </authorList>
    </citation>
    <scope>NUCLEOTIDE SEQUENCE [LARGE SCALE GENOMIC DNA]</scope>
    <source>
        <strain evidence="1 2">RB-25</strain>
    </source>
</reference>
<dbReference type="PATRIC" id="fig|1441930.4.peg.3410"/>
<sequence>MLQVNHNKDEYSVAGKSKRILVVEPSRINWIGLQRLLGCTGNAELSFCRVSEITEAKQKIHEFKPDVILFTSLSRGTDYLLLLSFLSDVASYHLNTHSVIWLPHDMEWMTQLLHAFGVTTVLIDPVNLYEISQCLGDKPSSNVEKKVCLLGKQERVIALDFFRGKSATTIANAAGKDVRTISTQKKSIIKKLKIRTNEEFYLLAGKLIYLNKINRQEW</sequence>
<protein>
    <submittedName>
        <fullName evidence="1">Uncharacterized protein</fullName>
    </submittedName>
</protein>
<dbReference type="OrthoDB" id="6494607at2"/>
<dbReference type="EMBL" id="CP007044">
    <property type="protein sequence ID" value="AHG22890.1"/>
    <property type="molecule type" value="Genomic_DNA"/>
</dbReference>